<evidence type="ECO:0000313" key="2">
    <source>
        <dbReference type="EnsemblMetazoa" id="XP_001120911"/>
    </source>
</evidence>
<feature type="region of interest" description="Disordered" evidence="1">
    <location>
        <begin position="139"/>
        <end position="189"/>
    </location>
</feature>
<dbReference type="PANTHER" id="PTHR14740:SF3">
    <property type="entry name" value="CASPASE ACTIVITY AND APOPTOSIS INHIBITOR 1"/>
    <property type="match status" value="1"/>
</dbReference>
<feature type="compositionally biased region" description="Low complexity" evidence="1">
    <location>
        <begin position="7"/>
        <end position="25"/>
    </location>
</feature>
<feature type="compositionally biased region" description="Basic residues" evidence="1">
    <location>
        <begin position="378"/>
        <end position="389"/>
    </location>
</feature>
<dbReference type="KEGG" id="ame:725009"/>
<dbReference type="GeneID" id="725009"/>
<feature type="compositionally biased region" description="Basic and acidic residues" evidence="1">
    <location>
        <begin position="179"/>
        <end position="189"/>
    </location>
</feature>
<keyword evidence="3" id="KW-1185">Reference proteome</keyword>
<feature type="region of interest" description="Disordered" evidence="1">
    <location>
        <begin position="364"/>
        <end position="395"/>
    </location>
</feature>
<evidence type="ECO:0000256" key="1">
    <source>
        <dbReference type="SAM" id="MobiDB-lite"/>
    </source>
</evidence>
<dbReference type="EnsemblMetazoa" id="XM_001120911">
    <property type="protein sequence ID" value="XP_001120911"/>
    <property type="gene ID" value="LOC725009"/>
</dbReference>
<dbReference type="Proteomes" id="UP000005203">
    <property type="component" value="Linkage group LG2"/>
</dbReference>
<accession>A0A8B6XDV9</accession>
<reference evidence="2" key="1">
    <citation type="submission" date="2021-01" db="UniProtKB">
        <authorList>
            <consortium name="EnsemblMetazoa"/>
        </authorList>
    </citation>
    <scope>IDENTIFICATION</scope>
    <source>
        <strain evidence="2">DH4</strain>
    </source>
</reference>
<feature type="compositionally biased region" description="Basic and acidic residues" evidence="1">
    <location>
        <begin position="428"/>
        <end position="440"/>
    </location>
</feature>
<feature type="region of interest" description="Disordered" evidence="1">
    <location>
        <begin position="548"/>
        <end position="580"/>
    </location>
</feature>
<name>A0A7M7FY85_APIME</name>
<dbReference type="Pfam" id="PF15335">
    <property type="entry name" value="CAAP1"/>
    <property type="match status" value="1"/>
</dbReference>
<protein>
    <submittedName>
        <fullName evidence="2 4">Uncharacterized protein</fullName>
    </submittedName>
</protein>
<dbReference type="OrthoDB" id="10064012at2759"/>
<dbReference type="OMA" id="PISHYID"/>
<feature type="compositionally biased region" description="Polar residues" evidence="1">
    <location>
        <begin position="493"/>
        <end position="519"/>
    </location>
</feature>
<gene>
    <name evidence="2" type="primary">725009</name>
    <name evidence="4" type="synonym">LOC725009</name>
</gene>
<feature type="compositionally biased region" description="Polar residues" evidence="1">
    <location>
        <begin position="441"/>
        <end position="450"/>
    </location>
</feature>
<evidence type="ECO:0000313" key="4">
    <source>
        <dbReference type="RefSeq" id="XP_001120911.2"/>
    </source>
</evidence>
<sequence>MSKAKKSAYSSEEGSSSSGSSSSLSSDEEVDVRDLKSIKEYLSDRRELARQLFKSVKAEKIRMMLPQTLKKMDFGQLEKWCANELSGMSKSRILCILNGKPMLESSDTSETDDSGPSLEIISDTEEWFTDEDISKKDEGSKTLKGKIKKERIKQKGKSQIIKKNDSKKVPDNTYKNVQVKKEDDTDKNKEKEADSLLDLLELEMRARAIRALIRKEEDIIPNTSKSVTDNDISNKTAATAAEQDEIKEKENCRRQLERIISAQQNSAEDEDVVLVVQPTPTIELLSSDSEGEPHSGVRVNKKLQNERVIENEDNINHIENRDLNNVHNINSIENSKEDNIIKSSIEIHQEISSTQKNDVLKRIHSNNALHKDNQSKSSSKRRKTKKKSHIKEQSKDITFEVNAQSNVSQNVIDIKNNDCSNVKLNEKINEKEENNVKHDNSSSPNKQNSIETLEISSKVVLDEEKSIDLDEIIDLDNYCDDMDDIESNENDKNNQIVENKQSNPQVAENSSQKSNATETWASRYYQTDDVQSVIKESKIQSEIRKRLRERQRLSKLNTSPKNPPSSPPTIDTTNNKVTEKHPMGSVDEYLALKHTAATSLTDSNCGSNTMKDKADINRSIENDLVYSKNQKIDKESNLSDNINIDDTVITKHEKIVNTINVNPG</sequence>
<dbReference type="AlphaFoldDB" id="A0A7M7FY85"/>
<feature type="compositionally biased region" description="Basic residues" evidence="1">
    <location>
        <begin position="143"/>
        <end position="156"/>
    </location>
</feature>
<dbReference type="RefSeq" id="XP_001120911.2">
    <property type="nucleotide sequence ID" value="XM_001120911.5"/>
</dbReference>
<reference evidence="4" key="2">
    <citation type="submission" date="2025-04" db="UniProtKB">
        <authorList>
            <consortium name="RefSeq"/>
        </authorList>
    </citation>
    <scope>IDENTIFICATION</scope>
    <source>
        <strain evidence="4">DH4</strain>
        <tissue evidence="4">Whole body</tissue>
    </source>
</reference>
<accession>A0A7M7FY85</accession>
<dbReference type="PANTHER" id="PTHR14740">
    <property type="entry name" value="CASPASE ACTIVITY AND APOPTOSIS INHIBITOR 1"/>
    <property type="match status" value="1"/>
</dbReference>
<dbReference type="InterPro" id="IPR038991">
    <property type="entry name" value="CAAP1"/>
</dbReference>
<dbReference type="GO" id="GO:0042981">
    <property type="term" value="P:regulation of apoptotic process"/>
    <property type="evidence" value="ECO:0007669"/>
    <property type="project" value="InterPro"/>
</dbReference>
<feature type="region of interest" description="Disordered" evidence="1">
    <location>
        <begin position="483"/>
        <end position="519"/>
    </location>
</feature>
<feature type="region of interest" description="Disordered" evidence="1">
    <location>
        <begin position="1"/>
        <end position="31"/>
    </location>
</feature>
<evidence type="ECO:0000313" key="3">
    <source>
        <dbReference type="Proteomes" id="UP000005203"/>
    </source>
</evidence>
<proteinExistence type="predicted"/>
<organism evidence="2">
    <name type="scientific">Apis mellifera</name>
    <name type="common">Honeybee</name>
    <dbReference type="NCBI Taxonomy" id="7460"/>
    <lineage>
        <taxon>Eukaryota</taxon>
        <taxon>Metazoa</taxon>
        <taxon>Ecdysozoa</taxon>
        <taxon>Arthropoda</taxon>
        <taxon>Hexapoda</taxon>
        <taxon>Insecta</taxon>
        <taxon>Pterygota</taxon>
        <taxon>Neoptera</taxon>
        <taxon>Endopterygota</taxon>
        <taxon>Hymenoptera</taxon>
        <taxon>Apocrita</taxon>
        <taxon>Aculeata</taxon>
        <taxon>Apoidea</taxon>
        <taxon>Anthophila</taxon>
        <taxon>Apidae</taxon>
        <taxon>Apis</taxon>
    </lineage>
</organism>
<feature type="region of interest" description="Disordered" evidence="1">
    <location>
        <begin position="428"/>
        <end position="450"/>
    </location>
</feature>